<reference evidence="2" key="1">
    <citation type="submission" date="2006-07" db="EMBL/GenBank/DDBJ databases">
        <title>Large-scale analysis of RIKEN Arabidopsis full-length (RAFL) cDNAs.</title>
        <authorList>
            <person name="Totoki Y."/>
            <person name="Seki M."/>
            <person name="Ishida J."/>
            <person name="Nakajima M."/>
            <person name="Enju A."/>
            <person name="Morosawa T."/>
            <person name="Kamiya A."/>
            <person name="Narusaka M."/>
            <person name="Shin-i T."/>
            <person name="Nakagawa M."/>
            <person name="Sakamoto N."/>
            <person name="Oishi K."/>
            <person name="Kohara Y."/>
            <person name="Kobayashi M."/>
            <person name="Toyoda A."/>
            <person name="Sakaki Y."/>
            <person name="Sakurai T."/>
            <person name="Iida K."/>
            <person name="Akiyama K."/>
            <person name="Satou M."/>
            <person name="Toyoda T."/>
            <person name="Konagaya A."/>
            <person name="Carninci P."/>
            <person name="Kawai J."/>
            <person name="Hayashizaki Y."/>
            <person name="Shinozaki K."/>
        </authorList>
    </citation>
    <scope>NUCLEOTIDE SEQUENCE</scope>
</reference>
<evidence type="ECO:0008006" key="3">
    <source>
        <dbReference type="Google" id="ProtNLM"/>
    </source>
</evidence>
<name>Q0WLX8_ARATH</name>
<dbReference type="EMBL" id="AK230057">
    <property type="protein sequence ID" value="BAF01879.1"/>
    <property type="molecule type" value="mRNA"/>
</dbReference>
<keyword evidence="1" id="KW-0812">Transmembrane</keyword>
<feature type="transmembrane region" description="Helical" evidence="1">
    <location>
        <begin position="38"/>
        <end position="60"/>
    </location>
</feature>
<protein>
    <recommendedName>
        <fullName evidence="3">Transmembrane protein</fullName>
    </recommendedName>
</protein>
<organism evidence="2">
    <name type="scientific">Arabidopsis thaliana</name>
    <name type="common">Mouse-ear cress</name>
    <dbReference type="NCBI Taxonomy" id="3702"/>
    <lineage>
        <taxon>Eukaryota</taxon>
        <taxon>Viridiplantae</taxon>
        <taxon>Streptophyta</taxon>
        <taxon>Embryophyta</taxon>
        <taxon>Tracheophyta</taxon>
        <taxon>Spermatophyta</taxon>
        <taxon>Magnoliopsida</taxon>
        <taxon>eudicotyledons</taxon>
        <taxon>Gunneridae</taxon>
        <taxon>Pentapetalae</taxon>
        <taxon>rosids</taxon>
        <taxon>malvids</taxon>
        <taxon>Brassicales</taxon>
        <taxon>Brassicaceae</taxon>
        <taxon>Camelineae</taxon>
        <taxon>Arabidopsis</taxon>
    </lineage>
</organism>
<proteinExistence type="evidence at transcript level"/>
<sequence>MEFVKTNCLYIEKSSSQSHSTVRRIQRENGKLVQETNLMVFSVILYFPLLFSPFFVSSYWPL</sequence>
<evidence type="ECO:0000256" key="1">
    <source>
        <dbReference type="SAM" id="Phobius"/>
    </source>
</evidence>
<keyword evidence="1" id="KW-1133">Transmembrane helix</keyword>
<keyword evidence="1" id="KW-0472">Membrane</keyword>
<accession>Q0WLX8</accession>
<dbReference type="AlphaFoldDB" id="Q0WLX8"/>
<evidence type="ECO:0000313" key="2">
    <source>
        <dbReference type="EMBL" id="BAF01879.1"/>
    </source>
</evidence>